<feature type="region of interest" description="Disordered" evidence="19">
    <location>
        <begin position="1"/>
        <end position="64"/>
    </location>
</feature>
<dbReference type="FunFam" id="1.10.510.10:FF:000087">
    <property type="entry name" value="Mitogen-activated protein kinase kinase kinase 12"/>
    <property type="match status" value="1"/>
</dbReference>
<dbReference type="GO" id="GO:0007254">
    <property type="term" value="P:JNK cascade"/>
    <property type="evidence" value="ECO:0007669"/>
    <property type="project" value="InterPro"/>
</dbReference>
<evidence type="ECO:0000256" key="19">
    <source>
        <dbReference type="SAM" id="MobiDB-lite"/>
    </source>
</evidence>
<evidence type="ECO:0000256" key="17">
    <source>
        <dbReference type="PIRSR" id="PIRSR038165-51"/>
    </source>
</evidence>
<keyword evidence="9 15" id="KW-0547">Nucleotide-binding</keyword>
<dbReference type="CDD" id="cd14059">
    <property type="entry name" value="STKc_MAP3K12_13"/>
    <property type="match status" value="1"/>
</dbReference>
<feature type="region of interest" description="Disordered" evidence="19">
    <location>
        <begin position="817"/>
        <end position="843"/>
    </location>
</feature>
<protein>
    <recommendedName>
        <fullName evidence="4">mitogen-activated protein kinase kinase kinase</fullName>
        <ecNumber evidence="4">2.7.11.25</ecNumber>
    </recommendedName>
</protein>
<evidence type="ECO:0000256" key="13">
    <source>
        <dbReference type="ARBA" id="ARBA00047559"/>
    </source>
</evidence>
<dbReference type="GO" id="GO:0005524">
    <property type="term" value="F:ATP binding"/>
    <property type="evidence" value="ECO:0007669"/>
    <property type="project" value="UniProtKB-KW"/>
</dbReference>
<feature type="binding site" evidence="17">
    <location>
        <begin position="174"/>
        <end position="182"/>
    </location>
    <ligand>
        <name>ATP</name>
        <dbReference type="ChEBI" id="CHEBI:30616"/>
    </ligand>
</feature>
<proteinExistence type="inferred from homology"/>
<evidence type="ECO:0000256" key="7">
    <source>
        <dbReference type="ARBA" id="ARBA00022679"/>
    </source>
</evidence>
<evidence type="ECO:0000256" key="8">
    <source>
        <dbReference type="ARBA" id="ARBA00022737"/>
    </source>
</evidence>
<dbReference type="PANTHER" id="PTHR44329:SF14">
    <property type="entry name" value="MITOGEN-ACTIVATED PROTEIN KINASE KINASE KINASE 13"/>
    <property type="match status" value="1"/>
</dbReference>
<feature type="compositionally biased region" description="Polar residues" evidence="19">
    <location>
        <begin position="54"/>
        <end position="64"/>
    </location>
</feature>
<keyword evidence="5" id="KW-0963">Cytoplasm</keyword>
<comment type="subcellular location">
    <subcellularLocation>
        <location evidence="2">Cytoplasm</location>
    </subcellularLocation>
    <subcellularLocation>
        <location evidence="1">Membrane</location>
        <topology evidence="1">Peripheral membrane protein</topology>
    </subcellularLocation>
</comment>
<feature type="binding site" evidence="17">
    <location>
        <position position="195"/>
    </location>
    <ligand>
        <name>ATP</name>
        <dbReference type="ChEBI" id="CHEBI:30616"/>
    </ligand>
</feature>
<feature type="compositionally biased region" description="Low complexity" evidence="19">
    <location>
        <begin position="7"/>
        <end position="19"/>
    </location>
</feature>
<name>A0A8C4MAA0_EQUAS</name>
<dbReference type="SUPFAM" id="SSF56112">
    <property type="entry name" value="Protein kinase-like (PK-like)"/>
    <property type="match status" value="1"/>
</dbReference>
<evidence type="ECO:0000256" key="10">
    <source>
        <dbReference type="ARBA" id="ARBA00022777"/>
    </source>
</evidence>
<dbReference type="PIRSF" id="PIRSF038165">
    <property type="entry name" value="MAPKKK12_MAPKKK13"/>
    <property type="match status" value="1"/>
</dbReference>
<feature type="compositionally biased region" description="Basic residues" evidence="19">
    <location>
        <begin position="582"/>
        <end position="594"/>
    </location>
</feature>
<keyword evidence="11 15" id="KW-0067">ATP-binding</keyword>
<keyword evidence="8" id="KW-0677">Repeat</keyword>
<dbReference type="FunFam" id="3.30.200.20:FF:000095">
    <property type="entry name" value="Mitogen-activated protein kinase kinase kinase 12"/>
    <property type="match status" value="1"/>
</dbReference>
<feature type="compositionally biased region" description="Polar residues" evidence="19">
    <location>
        <begin position="660"/>
        <end position="669"/>
    </location>
</feature>
<dbReference type="InterPro" id="IPR011009">
    <property type="entry name" value="Kinase-like_dom_sf"/>
</dbReference>
<dbReference type="GO" id="GO:0004709">
    <property type="term" value="F:MAP kinase kinase kinase activity"/>
    <property type="evidence" value="ECO:0007669"/>
    <property type="project" value="UniProtKB-EC"/>
</dbReference>
<feature type="coiled-coil region" evidence="18">
    <location>
        <begin position="462"/>
        <end position="496"/>
    </location>
</feature>
<evidence type="ECO:0000313" key="21">
    <source>
        <dbReference type="Ensembl" id="ENSEASP00005020073.1"/>
    </source>
</evidence>
<feature type="compositionally biased region" description="Polar residues" evidence="19">
    <location>
        <begin position="609"/>
        <end position="618"/>
    </location>
</feature>
<feature type="active site" description="Proton acceptor" evidence="16">
    <location>
        <position position="279"/>
    </location>
</feature>
<dbReference type="PANTHER" id="PTHR44329">
    <property type="entry name" value="SERINE/THREONINE-PROTEIN KINASE TNNI3K-RELATED"/>
    <property type="match status" value="1"/>
</dbReference>
<evidence type="ECO:0000256" key="15">
    <source>
        <dbReference type="PIRNR" id="PIRNR038165"/>
    </source>
</evidence>
<evidence type="ECO:0000256" key="14">
    <source>
        <dbReference type="ARBA" id="ARBA00048329"/>
    </source>
</evidence>
<feature type="region of interest" description="Disordered" evidence="19">
    <location>
        <begin position="561"/>
        <end position="632"/>
    </location>
</feature>
<evidence type="ECO:0000259" key="20">
    <source>
        <dbReference type="PROSITE" id="PS50011"/>
    </source>
</evidence>
<dbReference type="InterPro" id="IPR027258">
    <property type="entry name" value="MAPKKK13"/>
</dbReference>
<dbReference type="PIRSF" id="PIRSF500742">
    <property type="entry name" value="MAPKKK13"/>
    <property type="match status" value="1"/>
</dbReference>
<evidence type="ECO:0000256" key="2">
    <source>
        <dbReference type="ARBA" id="ARBA00004496"/>
    </source>
</evidence>
<feature type="domain" description="Protein kinase" evidence="20">
    <location>
        <begin position="168"/>
        <end position="409"/>
    </location>
</feature>
<dbReference type="InterPro" id="IPR008271">
    <property type="entry name" value="Ser/Thr_kinase_AS"/>
</dbReference>
<feature type="region of interest" description="Disordered" evidence="19">
    <location>
        <begin position="725"/>
        <end position="801"/>
    </location>
</feature>
<evidence type="ECO:0000256" key="3">
    <source>
        <dbReference type="ARBA" id="ARBA00006529"/>
    </source>
</evidence>
<dbReference type="InterPro" id="IPR001245">
    <property type="entry name" value="Ser-Thr/Tyr_kinase_cat_dom"/>
</dbReference>
<evidence type="ECO:0000256" key="5">
    <source>
        <dbReference type="ARBA" id="ARBA00022490"/>
    </source>
</evidence>
<dbReference type="PRINTS" id="PR00109">
    <property type="entry name" value="TYRKINASE"/>
</dbReference>
<dbReference type="InterPro" id="IPR000719">
    <property type="entry name" value="Prot_kinase_dom"/>
</dbReference>
<dbReference type="PROSITE" id="PS00108">
    <property type="entry name" value="PROTEIN_KINASE_ST"/>
    <property type="match status" value="1"/>
</dbReference>
<dbReference type="GO" id="GO:0005737">
    <property type="term" value="C:cytoplasm"/>
    <property type="evidence" value="ECO:0007669"/>
    <property type="project" value="UniProtKB-SubCell"/>
</dbReference>
<dbReference type="InterPro" id="IPR051681">
    <property type="entry name" value="Ser/Thr_Kinases-Pseudokinases"/>
</dbReference>
<organism evidence="21">
    <name type="scientific">Equus asinus asinus</name>
    <dbReference type="NCBI Taxonomy" id="83772"/>
    <lineage>
        <taxon>Eukaryota</taxon>
        <taxon>Metazoa</taxon>
        <taxon>Chordata</taxon>
        <taxon>Craniata</taxon>
        <taxon>Vertebrata</taxon>
        <taxon>Euteleostomi</taxon>
        <taxon>Mammalia</taxon>
        <taxon>Eutheria</taxon>
        <taxon>Laurasiatheria</taxon>
        <taxon>Perissodactyla</taxon>
        <taxon>Equidae</taxon>
        <taxon>Equus</taxon>
    </lineage>
</organism>
<keyword evidence="10 15" id="KW-0418">Kinase</keyword>
<comment type="similarity">
    <text evidence="3 15">Belongs to the protein kinase superfamily. STE Ser/Thr protein kinase family. MAP kinase kinase kinase subfamily.</text>
</comment>
<feature type="compositionally biased region" description="Polar residues" evidence="19">
    <location>
        <begin position="567"/>
        <end position="581"/>
    </location>
</feature>
<feature type="compositionally biased region" description="Acidic residues" evidence="19">
    <location>
        <begin position="782"/>
        <end position="795"/>
    </location>
</feature>
<gene>
    <name evidence="21" type="primary">MAP3K13</name>
</gene>
<evidence type="ECO:0000256" key="11">
    <source>
        <dbReference type="ARBA" id="ARBA00022840"/>
    </source>
</evidence>
<evidence type="ECO:0000256" key="12">
    <source>
        <dbReference type="ARBA" id="ARBA00023136"/>
    </source>
</evidence>
<evidence type="ECO:0000256" key="6">
    <source>
        <dbReference type="ARBA" id="ARBA00022527"/>
    </source>
</evidence>
<dbReference type="AlphaFoldDB" id="A0A8C4MAA0"/>
<reference evidence="21" key="1">
    <citation type="submission" date="2023-03" db="UniProtKB">
        <authorList>
            <consortium name="Ensembl"/>
        </authorList>
    </citation>
    <scope>IDENTIFICATION</scope>
</reference>
<comment type="catalytic activity">
    <reaction evidence="13">
        <text>L-threonyl-[protein] + ATP = O-phospho-L-threonyl-[protein] + ADP + H(+)</text>
        <dbReference type="Rhea" id="RHEA:46608"/>
        <dbReference type="Rhea" id="RHEA-COMP:11060"/>
        <dbReference type="Rhea" id="RHEA-COMP:11605"/>
        <dbReference type="ChEBI" id="CHEBI:15378"/>
        <dbReference type="ChEBI" id="CHEBI:30013"/>
        <dbReference type="ChEBI" id="CHEBI:30616"/>
        <dbReference type="ChEBI" id="CHEBI:61977"/>
        <dbReference type="ChEBI" id="CHEBI:456216"/>
        <dbReference type="EC" id="2.7.11.25"/>
    </reaction>
</comment>
<evidence type="ECO:0000256" key="18">
    <source>
        <dbReference type="SAM" id="Coils"/>
    </source>
</evidence>
<dbReference type="EC" id="2.7.11.25" evidence="4"/>
<evidence type="ECO:0000256" key="9">
    <source>
        <dbReference type="ARBA" id="ARBA00022741"/>
    </source>
</evidence>
<feature type="region of interest" description="Disordered" evidence="19">
    <location>
        <begin position="660"/>
        <end position="682"/>
    </location>
</feature>
<dbReference type="InterPro" id="IPR017419">
    <property type="entry name" value="MAP3K12_MAP3K13"/>
</dbReference>
<comment type="catalytic activity">
    <reaction evidence="14">
        <text>L-seryl-[protein] + ATP = O-phospho-L-seryl-[protein] + ADP + H(+)</text>
        <dbReference type="Rhea" id="RHEA:17989"/>
        <dbReference type="Rhea" id="RHEA-COMP:9863"/>
        <dbReference type="Rhea" id="RHEA-COMP:11604"/>
        <dbReference type="ChEBI" id="CHEBI:15378"/>
        <dbReference type="ChEBI" id="CHEBI:29999"/>
        <dbReference type="ChEBI" id="CHEBI:30616"/>
        <dbReference type="ChEBI" id="CHEBI:83421"/>
        <dbReference type="ChEBI" id="CHEBI:456216"/>
        <dbReference type="EC" id="2.7.11.25"/>
    </reaction>
</comment>
<dbReference type="Pfam" id="PF07714">
    <property type="entry name" value="PK_Tyr_Ser-Thr"/>
    <property type="match status" value="1"/>
</dbReference>
<keyword evidence="18" id="KW-0175">Coiled coil</keyword>
<dbReference type="PROSITE" id="PS50011">
    <property type="entry name" value="PROTEIN_KINASE_DOM"/>
    <property type="match status" value="1"/>
</dbReference>
<feature type="compositionally biased region" description="Polar residues" evidence="19">
    <location>
        <begin position="730"/>
        <end position="740"/>
    </location>
</feature>
<accession>A0A8C4MAA0</accession>
<sequence length="934" mass="104519">MADPQEHLSCSSSPHLPLSENKTFSGLQDELAPMGSHPSPKLLKDQQEKGVVQTELTEGMNSPITTTVLTSVSEDSRDQFENSVLQLREQDESEMAMSQGNSNTVDGESTSGTEDIKIQFSRSGSGSGGFLEGLFGCLRPVWNIIGKAYSTDYKLQQQDTWEVPFEEISELQWLGSGAQGAVFLGKFRAEEVAIKKVREQNETDIKHLRKLKHPNIIAFKGVCTQAPCYCIIMEYCAHGQLYEVLRAGRKITPRLLVDWSTGIASGMNYLHLHKIIHRDLKSPNVLVTHTDAVKISDFGTSKELSDKSTKMSFAGTVAWMAPEVIRNEPVSEKVDIWSFGVVLWELLTGEIPYKDVDSSAIIWGVGSNSLHLPVPSTCPDGFKILMKQTWQSKPRNRPSFRQTLMHLDIASADVLATPQETYFKSQAEWREEVKKHFEKIKSEGTCIHRLDEELIRRRREELRHALDIREHYERKLERANNLYMELSAIMLQLEMREKELIKREQAVEKKYPGTYKRHPVRPIIHPNAMEKLMKRKGVPHKPGMPTKRPDLLRSEGIPSMEVAPTASPLSGSPKMSTSSNKSRYRSKPRHRRGNSRGSHSDFAAILKSQPAQENSQYQQPPPDTSQSHHPRLNMHGQDIATCANNLRYFGPAAALRSPLSNHAQRQLPGSSPDLISTAMAPDDGQAGPWDCCQGDPYDPCLQCRPEQCGSLDLPSAEPVGRSPDLFKSPAHNTLSENAQGSEKMEENEFNGCRSASSLGIPHHITPPMLPRKTRPLQKSGDDSSEEEEGEVDSEVEFPRRQRPHRCISSCQSYSTFSSENFSVSDGEEGNTSDHSNSPDELADKLEDHLAEKLDELLSQTPEIAIEISSHSDGLSDKECAVRRVKTQMSLGKLCAEERGYENPMQFEESDCDSSDGECSDATVRTNKHYSSATW</sequence>
<keyword evidence="12" id="KW-0472">Membrane</keyword>
<dbReference type="GO" id="GO:0042803">
    <property type="term" value="F:protein homodimerization activity"/>
    <property type="evidence" value="ECO:0007669"/>
    <property type="project" value="InterPro"/>
</dbReference>
<dbReference type="Ensembl" id="ENSEAST00005021799.1">
    <property type="protein sequence ID" value="ENSEASP00005020073.1"/>
    <property type="gene ID" value="ENSEASG00005013658.1"/>
</dbReference>
<evidence type="ECO:0000256" key="4">
    <source>
        <dbReference type="ARBA" id="ARBA00012406"/>
    </source>
</evidence>
<dbReference type="Gene3D" id="1.10.510.10">
    <property type="entry name" value="Transferase(Phosphotransferase) domain 1"/>
    <property type="match status" value="1"/>
</dbReference>
<evidence type="ECO:0000256" key="1">
    <source>
        <dbReference type="ARBA" id="ARBA00004170"/>
    </source>
</evidence>
<dbReference type="Gene3D" id="3.30.200.20">
    <property type="entry name" value="Phosphorylase Kinase, domain 1"/>
    <property type="match status" value="1"/>
</dbReference>
<keyword evidence="6 15" id="KW-0723">Serine/threonine-protein kinase</keyword>
<keyword evidence="7 15" id="KW-0808">Transferase</keyword>
<dbReference type="SMART" id="SM00220">
    <property type="entry name" value="S_TKc"/>
    <property type="match status" value="1"/>
</dbReference>
<dbReference type="GO" id="GO:0016020">
    <property type="term" value="C:membrane"/>
    <property type="evidence" value="ECO:0007669"/>
    <property type="project" value="UniProtKB-SubCell"/>
</dbReference>
<evidence type="ECO:0000256" key="16">
    <source>
        <dbReference type="PIRSR" id="PIRSR038165-50"/>
    </source>
</evidence>